<name>A0ABQ0Q299_9PROT</name>
<evidence type="ECO:0000313" key="2">
    <source>
        <dbReference type="EMBL" id="GBQ87939.1"/>
    </source>
</evidence>
<feature type="transmembrane region" description="Helical" evidence="1">
    <location>
        <begin position="151"/>
        <end position="172"/>
    </location>
</feature>
<proteinExistence type="predicted"/>
<dbReference type="EMBL" id="BAPV01000010">
    <property type="protein sequence ID" value="GBQ87939.1"/>
    <property type="molecule type" value="Genomic_DNA"/>
</dbReference>
<evidence type="ECO:0000313" key="3">
    <source>
        <dbReference type="Proteomes" id="UP001062776"/>
    </source>
</evidence>
<feature type="transmembrane region" description="Helical" evidence="1">
    <location>
        <begin position="362"/>
        <end position="378"/>
    </location>
</feature>
<comment type="caution">
    <text evidence="2">The sequence shown here is derived from an EMBL/GenBank/DDBJ whole genome shotgun (WGS) entry which is preliminary data.</text>
</comment>
<accession>A0ABQ0Q299</accession>
<feature type="transmembrane region" description="Helical" evidence="1">
    <location>
        <begin position="54"/>
        <end position="73"/>
    </location>
</feature>
<organism evidence="2 3">
    <name type="scientific">Asaia krungthepensis NRIC 0535</name>
    <dbReference type="NCBI Taxonomy" id="1307925"/>
    <lineage>
        <taxon>Bacteria</taxon>
        <taxon>Pseudomonadati</taxon>
        <taxon>Pseudomonadota</taxon>
        <taxon>Alphaproteobacteria</taxon>
        <taxon>Acetobacterales</taxon>
        <taxon>Acetobacteraceae</taxon>
        <taxon>Asaia</taxon>
    </lineage>
</organism>
<evidence type="ECO:0000256" key="1">
    <source>
        <dbReference type="SAM" id="Phobius"/>
    </source>
</evidence>
<feature type="transmembrane region" description="Helical" evidence="1">
    <location>
        <begin position="20"/>
        <end position="42"/>
    </location>
</feature>
<feature type="transmembrane region" description="Helical" evidence="1">
    <location>
        <begin position="79"/>
        <end position="108"/>
    </location>
</feature>
<keyword evidence="1" id="KW-0812">Transmembrane</keyword>
<gene>
    <name evidence="2" type="ORF">AA0535_1408</name>
</gene>
<feature type="transmembrane region" description="Helical" evidence="1">
    <location>
        <begin position="201"/>
        <end position="221"/>
    </location>
</feature>
<keyword evidence="1" id="KW-1133">Transmembrane helix</keyword>
<feature type="transmembrane region" description="Helical" evidence="1">
    <location>
        <begin position="250"/>
        <end position="269"/>
    </location>
</feature>
<protein>
    <recommendedName>
        <fullName evidence="4">NADH:quinone oxidoreductase/Mrp antiporter membrane subunit domain-containing protein</fullName>
    </recommendedName>
</protein>
<dbReference type="Proteomes" id="UP001062776">
    <property type="component" value="Unassembled WGS sequence"/>
</dbReference>
<reference evidence="2" key="1">
    <citation type="submission" date="2013-04" db="EMBL/GenBank/DDBJ databases">
        <title>The genome sequencing project of 58 acetic acid bacteria.</title>
        <authorList>
            <person name="Okamoto-Kainuma A."/>
            <person name="Ishikawa M."/>
            <person name="Umino S."/>
            <person name="Koizumi Y."/>
            <person name="Shiwa Y."/>
            <person name="Yoshikawa H."/>
            <person name="Matsutani M."/>
            <person name="Matsushita K."/>
        </authorList>
    </citation>
    <scope>NUCLEOTIDE SEQUENCE</scope>
    <source>
        <strain evidence="2">NRIC 0535</strain>
    </source>
</reference>
<evidence type="ECO:0008006" key="4">
    <source>
        <dbReference type="Google" id="ProtNLM"/>
    </source>
</evidence>
<keyword evidence="1" id="KW-0472">Membrane</keyword>
<sequence length="380" mass="39874">MAPAGACLVAADLIPGLSPLAPIAGLAILPAFSATPLLAYSLFVPDLLVSSGQIWSVILILTGITLSFCLPLARVLSFWPLLALGLTFAARLGGLADTALAASEAFILSLALNGLPPSLALLRAPLPPLAGFLPFWLALHGINGLSGLSPAWTAGAMILTLLTGGLMVRAWLFAWDSLAWAGSDPQGAAGSGMTWSDHAMLPALTLGLCLSICPGLLLGAVRGAALDLAGASPEIWRHWPVWSIAGGDGAFWYPALVFLIPALVASALISSAPLTPYRDALFTFGRHGPTTGRLPAWPPPNIKLRFPWGVRRLIASNRSRRVLLTWLSRMKNDEAGLMPDGSQPPPAGGRLRPDVKAVRQGLAFWLVLLAIALAWLGWTA</sequence>
<feature type="transmembrane region" description="Helical" evidence="1">
    <location>
        <begin position="120"/>
        <end position="139"/>
    </location>
</feature>
<keyword evidence="3" id="KW-1185">Reference proteome</keyword>